<feature type="transmembrane region" description="Helical" evidence="1">
    <location>
        <begin position="36"/>
        <end position="56"/>
    </location>
</feature>
<organism evidence="2 3">
    <name type="scientific">Lederbergia citrisecunda</name>
    <dbReference type="NCBI Taxonomy" id="2833583"/>
    <lineage>
        <taxon>Bacteria</taxon>
        <taxon>Bacillati</taxon>
        <taxon>Bacillota</taxon>
        <taxon>Bacilli</taxon>
        <taxon>Bacillales</taxon>
        <taxon>Bacillaceae</taxon>
        <taxon>Lederbergia</taxon>
    </lineage>
</organism>
<evidence type="ECO:0000313" key="3">
    <source>
        <dbReference type="Proteomes" id="UP000682713"/>
    </source>
</evidence>
<keyword evidence="1" id="KW-0472">Membrane</keyword>
<evidence type="ECO:0000313" key="2">
    <source>
        <dbReference type="EMBL" id="MBS4200246.1"/>
    </source>
</evidence>
<comment type="caution">
    <text evidence="2">The sequence shown here is derived from an EMBL/GenBank/DDBJ whole genome shotgun (WGS) entry which is preliminary data.</text>
</comment>
<name>A0A942TL67_9BACI</name>
<accession>A0A942TL67</accession>
<dbReference type="AlphaFoldDB" id="A0A942TL67"/>
<dbReference type="Proteomes" id="UP000682713">
    <property type="component" value="Unassembled WGS sequence"/>
</dbReference>
<evidence type="ECO:0000256" key="1">
    <source>
        <dbReference type="SAM" id="Phobius"/>
    </source>
</evidence>
<proteinExistence type="predicted"/>
<keyword evidence="3" id="KW-1185">Reference proteome</keyword>
<reference evidence="2 3" key="1">
    <citation type="submission" date="2021-05" db="EMBL/GenBank/DDBJ databases">
        <title>Novel Bacillus species.</title>
        <authorList>
            <person name="Liu G."/>
        </authorList>
    </citation>
    <scope>NUCLEOTIDE SEQUENCE [LARGE SCALE GENOMIC DNA]</scope>
    <source>
        <strain evidence="2 3">FJAT-49732</strain>
    </source>
</reference>
<sequence length="80" mass="9034">MLQQLLSSNIKTEQMAQTDSMTVAHMQKLKSGSSKSLSMLTMMVATFPIIFVYLFFKKYFVKGVLVGSLKGNQIVLKRKL</sequence>
<keyword evidence="1" id="KW-1133">Transmembrane helix</keyword>
<keyword evidence="1" id="KW-0812">Transmembrane</keyword>
<protein>
    <submittedName>
        <fullName evidence="2">Uncharacterized protein</fullName>
    </submittedName>
</protein>
<dbReference type="EMBL" id="JAGYPJ010000001">
    <property type="protein sequence ID" value="MBS4200246.1"/>
    <property type="molecule type" value="Genomic_DNA"/>
</dbReference>
<gene>
    <name evidence="2" type="ORF">KHA93_11455</name>
</gene>